<name>A0AAD6RGN8_9ROSI</name>
<comment type="caution">
    <text evidence="1">The sequence shown here is derived from an EMBL/GenBank/DDBJ whole genome shotgun (WGS) entry which is preliminary data.</text>
</comment>
<keyword evidence="2" id="KW-1185">Reference proteome</keyword>
<accession>A0AAD6RGN8</accession>
<proteinExistence type="predicted"/>
<reference evidence="1" key="1">
    <citation type="journal article" date="2023" name="Mol. Ecol. Resour.">
        <title>Chromosome-level genome assembly of a triploid poplar Populus alba 'Berolinensis'.</title>
        <authorList>
            <person name="Chen S."/>
            <person name="Yu Y."/>
            <person name="Wang X."/>
            <person name="Wang S."/>
            <person name="Zhang T."/>
            <person name="Zhou Y."/>
            <person name="He R."/>
            <person name="Meng N."/>
            <person name="Wang Y."/>
            <person name="Liu W."/>
            <person name="Liu Z."/>
            <person name="Liu J."/>
            <person name="Guo Q."/>
            <person name="Huang H."/>
            <person name="Sederoff R.R."/>
            <person name="Wang G."/>
            <person name="Qu G."/>
            <person name="Chen S."/>
        </authorList>
    </citation>
    <scope>NUCLEOTIDE SEQUENCE</scope>
    <source>
        <strain evidence="1">SC-2020</strain>
    </source>
</reference>
<evidence type="ECO:0000313" key="1">
    <source>
        <dbReference type="EMBL" id="KAJ7008553.1"/>
    </source>
</evidence>
<organism evidence="1 2">
    <name type="scientific">Populus alba x Populus x berolinensis</name>
    <dbReference type="NCBI Taxonomy" id="444605"/>
    <lineage>
        <taxon>Eukaryota</taxon>
        <taxon>Viridiplantae</taxon>
        <taxon>Streptophyta</taxon>
        <taxon>Embryophyta</taxon>
        <taxon>Tracheophyta</taxon>
        <taxon>Spermatophyta</taxon>
        <taxon>Magnoliopsida</taxon>
        <taxon>eudicotyledons</taxon>
        <taxon>Gunneridae</taxon>
        <taxon>Pentapetalae</taxon>
        <taxon>rosids</taxon>
        <taxon>fabids</taxon>
        <taxon>Malpighiales</taxon>
        <taxon>Salicaceae</taxon>
        <taxon>Saliceae</taxon>
        <taxon>Populus</taxon>
    </lineage>
</organism>
<evidence type="ECO:0000313" key="2">
    <source>
        <dbReference type="Proteomes" id="UP001164929"/>
    </source>
</evidence>
<gene>
    <name evidence="1" type="ORF">NC653_007271</name>
</gene>
<sequence length="45" mass="4775">MRSTDSYQQTKHVIGFGPIIASPVNAFSATGDVASDLNCSETNMI</sequence>
<dbReference type="Proteomes" id="UP001164929">
    <property type="component" value="Chromosome 2"/>
</dbReference>
<dbReference type="AlphaFoldDB" id="A0AAD6RGN8"/>
<protein>
    <submittedName>
        <fullName evidence="1">Uncharacterized protein</fullName>
    </submittedName>
</protein>
<dbReference type="EMBL" id="JAQIZT010000002">
    <property type="protein sequence ID" value="KAJ7008553.1"/>
    <property type="molecule type" value="Genomic_DNA"/>
</dbReference>